<keyword evidence="2" id="KW-1185">Reference proteome</keyword>
<name>A0ABT8MNE7_9BACL</name>
<comment type="caution">
    <text evidence="1">The sequence shown here is derived from an EMBL/GenBank/DDBJ whole genome shotgun (WGS) entry which is preliminary data.</text>
</comment>
<sequence length="131" mass="14864">MGKRVAVRYMVMQGIKAGISGFYEDAYNSKHCAEPNKPYDDTGKNNFCHTIGDELDELAQLVGFKKRDDFAKDRGNSAWLNDYGEQLSEHVKKVLETTGLDWIVNGEQVHFYSPPGEFVLWPKSKSQTKLS</sequence>
<dbReference type="EMBL" id="JAUJWW010000001">
    <property type="protein sequence ID" value="MDN7226389.1"/>
    <property type="molecule type" value="Genomic_DNA"/>
</dbReference>
<gene>
    <name evidence="1" type="ORF">QWY15_03685</name>
</gene>
<dbReference type="Proteomes" id="UP001172054">
    <property type="component" value="Unassembled WGS sequence"/>
</dbReference>
<organism evidence="1 2">
    <name type="scientific">Planococcus liqunii</name>
    <dbReference type="NCBI Taxonomy" id="3058394"/>
    <lineage>
        <taxon>Bacteria</taxon>
        <taxon>Bacillati</taxon>
        <taxon>Bacillota</taxon>
        <taxon>Bacilli</taxon>
        <taxon>Bacillales</taxon>
        <taxon>Caryophanaceae</taxon>
        <taxon>Planococcus</taxon>
    </lineage>
</organism>
<reference evidence="1 2" key="1">
    <citation type="submission" date="2023-06" db="EMBL/GenBank/DDBJ databases">
        <title>Novel species in genus Planococcus.</title>
        <authorList>
            <person name="Ning S."/>
        </authorList>
    </citation>
    <scope>NUCLEOTIDE SEQUENCE [LARGE SCALE GENOMIC DNA]</scope>
    <source>
        <strain evidence="1 2">N064</strain>
    </source>
</reference>
<proteinExistence type="predicted"/>
<protein>
    <submittedName>
        <fullName evidence="1">Uncharacterized protein</fullName>
    </submittedName>
</protein>
<evidence type="ECO:0000313" key="2">
    <source>
        <dbReference type="Proteomes" id="UP001172054"/>
    </source>
</evidence>
<evidence type="ECO:0000313" key="1">
    <source>
        <dbReference type="EMBL" id="MDN7226389.1"/>
    </source>
</evidence>
<dbReference type="RefSeq" id="WP_301725448.1">
    <property type="nucleotide sequence ID" value="NZ_JAUJWW010000001.1"/>
</dbReference>
<accession>A0ABT8MNE7</accession>